<dbReference type="SUPFAM" id="SSF52540">
    <property type="entry name" value="P-loop containing nucleoside triphosphate hydrolases"/>
    <property type="match status" value="1"/>
</dbReference>
<dbReference type="Pfam" id="PF00931">
    <property type="entry name" value="NB-ARC"/>
    <property type="match status" value="1"/>
</dbReference>
<evidence type="ECO:0000256" key="1">
    <source>
        <dbReference type="SAM" id="SignalP"/>
    </source>
</evidence>
<evidence type="ECO:0000313" key="4">
    <source>
        <dbReference type="Proteomes" id="UP001610563"/>
    </source>
</evidence>
<feature type="chain" id="PRO_5047326028" description="AAA+ ATPase domain-containing protein" evidence="1">
    <location>
        <begin position="24"/>
        <end position="1081"/>
    </location>
</feature>
<organism evidence="3 4">
    <name type="scientific">Aspergillus keveii</name>
    <dbReference type="NCBI Taxonomy" id="714993"/>
    <lineage>
        <taxon>Eukaryota</taxon>
        <taxon>Fungi</taxon>
        <taxon>Dikarya</taxon>
        <taxon>Ascomycota</taxon>
        <taxon>Pezizomycotina</taxon>
        <taxon>Eurotiomycetes</taxon>
        <taxon>Eurotiomycetidae</taxon>
        <taxon>Eurotiales</taxon>
        <taxon>Aspergillaceae</taxon>
        <taxon>Aspergillus</taxon>
        <taxon>Aspergillus subgen. Nidulantes</taxon>
    </lineage>
</organism>
<dbReference type="Gene3D" id="3.40.50.1580">
    <property type="entry name" value="Nucleoside phosphorylase domain"/>
    <property type="match status" value="1"/>
</dbReference>
<dbReference type="Pfam" id="PF01048">
    <property type="entry name" value="PNP_UDP_1"/>
    <property type="match status" value="1"/>
</dbReference>
<dbReference type="Gene3D" id="3.40.50.300">
    <property type="entry name" value="P-loop containing nucleotide triphosphate hydrolases"/>
    <property type="match status" value="1"/>
</dbReference>
<dbReference type="SUPFAM" id="SSF53167">
    <property type="entry name" value="Purine and uridine phosphorylases"/>
    <property type="match status" value="1"/>
</dbReference>
<feature type="domain" description="AAA+ ATPase" evidence="2">
    <location>
        <begin position="378"/>
        <end position="519"/>
    </location>
</feature>
<dbReference type="InterPro" id="IPR035994">
    <property type="entry name" value="Nucleoside_phosphorylase_sf"/>
</dbReference>
<dbReference type="InterPro" id="IPR000845">
    <property type="entry name" value="Nucleoside_phosphorylase_d"/>
</dbReference>
<gene>
    <name evidence="3" type="ORF">BJX66DRAFT_343839</name>
</gene>
<accession>A0ABR4FN56</accession>
<protein>
    <recommendedName>
        <fullName evidence="2">AAA+ ATPase domain-containing protein</fullName>
    </recommendedName>
</protein>
<dbReference type="PANTHER" id="PTHR46082">
    <property type="entry name" value="ATP/GTP-BINDING PROTEIN-RELATED"/>
    <property type="match status" value="1"/>
</dbReference>
<keyword evidence="1" id="KW-0732">Signal</keyword>
<dbReference type="InterPro" id="IPR003593">
    <property type="entry name" value="AAA+_ATPase"/>
</dbReference>
<dbReference type="Pfam" id="PF13424">
    <property type="entry name" value="TPR_12"/>
    <property type="match status" value="2"/>
</dbReference>
<dbReference type="SUPFAM" id="SSF48452">
    <property type="entry name" value="TPR-like"/>
    <property type="match status" value="2"/>
</dbReference>
<dbReference type="EMBL" id="JBFTWV010000172">
    <property type="protein sequence ID" value="KAL2784649.1"/>
    <property type="molecule type" value="Genomic_DNA"/>
</dbReference>
<evidence type="ECO:0000259" key="2">
    <source>
        <dbReference type="SMART" id="SM00382"/>
    </source>
</evidence>
<dbReference type="InterPro" id="IPR053137">
    <property type="entry name" value="NLR-like"/>
</dbReference>
<comment type="caution">
    <text evidence="3">The sequence shown here is derived from an EMBL/GenBank/DDBJ whole genome shotgun (WGS) entry which is preliminary data.</text>
</comment>
<dbReference type="InterPro" id="IPR002182">
    <property type="entry name" value="NB-ARC"/>
</dbReference>
<feature type="signal peptide" evidence="1">
    <location>
        <begin position="1"/>
        <end position="23"/>
    </location>
</feature>
<dbReference type="SMART" id="SM00382">
    <property type="entry name" value="AAA"/>
    <property type="match status" value="1"/>
</dbReference>
<proteinExistence type="predicted"/>
<keyword evidence="4" id="KW-1185">Reference proteome</keyword>
<dbReference type="InterPro" id="IPR027417">
    <property type="entry name" value="P-loop_NTPase"/>
</dbReference>
<sequence>MRPKRRKEFTIAIICALPLEADAVEAVFDEHYDRLGRFYGVQQGDANAYANGRIGKHNVVLCYMPGIGKGSAAAAAASLQVSYTGIELALVVGICGGGPSPPRYEEIFLGDVIISDSVLEYDFGRQYPGGFQRKTDHIQDTLGRPVRRIRTLLNGLRAENTRREFQGETQRYLQALQQTDARWHHSRGRDILFKSSYLHKHCEHGPDSPWCSCLDSGAPDKICDAALKQNCDDLNCNEGQAIRCRDYSQNTQPSIYIGTVASADTVMKSGQHRDEIVRTGQVIGFEMEGSGVWDNVPCIIIKGVCDYADSHKNKLWQEYAAATGASAAKTFLEYWIPSNSGDAGVTRHMMLPFERNLRFVGRQNELRHLENMMSLADGPRKIAIAGLGGVGKTQIALELAYRMRDNEPDCSIFWIPCTSYEAVEQASLTIAEMLGIPVTKPAEVKQQLKIHFTHGHSKWLLIFDNADDTDMWTQGTDDNPPLRDFLPSNKQGHVVFTTRNRELAVDLVSSDIVDVRQLDETSGVEFLKRSLPSDLPHDQRSMIKLLGQLEFLPLAVSQATAYINKKGITVSDYLVLLQEQETDVVELLSKDFMDERRYKDAQNPVAKTWLVSFNQIEQVNQLAGEYLQLMACVSPRDIPHSFLPPSSKLQMADALGLLSAYSLIAINPENQDLTLHRLVHLATRNWLRKEGRYTLYITKTAERLTELYPNNKHENRQVWRAYLPHALFLLNDSTFQTERENYTDIIKNVAASMCREGRYAEAERLQTDVLEIRIRILGPKDVSTLTSMNHLVSNYMLQYKWKKAEELETEALEVRKEVLGHEHPATLMSLSNLATILYSQGRWKPAEELVSQALETQKRVLGSEHEDTLITMSHLVPLWQSQGRWEEAEELAAQVVEIRKRILGPEHPDTLTSITLLVGACQFQSKWNKAEQLELEVFEIRKRVLGPGSPDTLNSMVSLALTYHYQQRWEEAEELGVKVLEAQRQLLGPAHPGTLGSMHTLARTLKHMGKTSQAIALMQTCAQLRSEVLPSDHPDAISSLTMLNEWKESKLQTPHAPKNFSRGSAAPKFRKLRGLASLFRR</sequence>
<dbReference type="PANTHER" id="PTHR46082:SF6">
    <property type="entry name" value="AAA+ ATPASE DOMAIN-CONTAINING PROTEIN-RELATED"/>
    <property type="match status" value="1"/>
</dbReference>
<dbReference type="Proteomes" id="UP001610563">
    <property type="component" value="Unassembled WGS sequence"/>
</dbReference>
<evidence type="ECO:0000313" key="3">
    <source>
        <dbReference type="EMBL" id="KAL2784649.1"/>
    </source>
</evidence>
<dbReference type="Pfam" id="PF13374">
    <property type="entry name" value="TPR_10"/>
    <property type="match status" value="3"/>
</dbReference>
<reference evidence="3 4" key="1">
    <citation type="submission" date="2024-07" db="EMBL/GenBank/DDBJ databases">
        <title>Section-level genome sequencing and comparative genomics of Aspergillus sections Usti and Cavernicolus.</title>
        <authorList>
            <consortium name="Lawrence Berkeley National Laboratory"/>
            <person name="Nybo J.L."/>
            <person name="Vesth T.C."/>
            <person name="Theobald S."/>
            <person name="Frisvad J.C."/>
            <person name="Larsen T.O."/>
            <person name="Kjaerboelling I."/>
            <person name="Rothschild-Mancinelli K."/>
            <person name="Lyhne E.K."/>
            <person name="Kogle M.E."/>
            <person name="Barry K."/>
            <person name="Clum A."/>
            <person name="Na H."/>
            <person name="Ledsgaard L."/>
            <person name="Lin J."/>
            <person name="Lipzen A."/>
            <person name="Kuo A."/>
            <person name="Riley R."/>
            <person name="Mondo S."/>
            <person name="Labutti K."/>
            <person name="Haridas S."/>
            <person name="Pangalinan J."/>
            <person name="Salamov A.A."/>
            <person name="Simmons B.A."/>
            <person name="Magnuson J.K."/>
            <person name="Chen J."/>
            <person name="Drula E."/>
            <person name="Henrissat B."/>
            <person name="Wiebenga A."/>
            <person name="Lubbers R.J."/>
            <person name="Gomes A.C."/>
            <person name="Makela M.R."/>
            <person name="Stajich J."/>
            <person name="Grigoriev I.V."/>
            <person name="Mortensen U.H."/>
            <person name="De Vries R.P."/>
            <person name="Baker S.E."/>
            <person name="Andersen M.R."/>
        </authorList>
    </citation>
    <scope>NUCLEOTIDE SEQUENCE [LARGE SCALE GENOMIC DNA]</scope>
    <source>
        <strain evidence="3 4">CBS 209.92</strain>
    </source>
</reference>
<dbReference type="InterPro" id="IPR011990">
    <property type="entry name" value="TPR-like_helical_dom_sf"/>
</dbReference>
<name>A0ABR4FN56_9EURO</name>
<dbReference type="Gene3D" id="1.25.40.10">
    <property type="entry name" value="Tetratricopeptide repeat domain"/>
    <property type="match status" value="2"/>
</dbReference>